<evidence type="ECO:0000256" key="3">
    <source>
        <dbReference type="ARBA" id="ARBA00022729"/>
    </source>
</evidence>
<dbReference type="Pfam" id="PF05730">
    <property type="entry name" value="CFEM"/>
    <property type="match status" value="1"/>
</dbReference>
<keyword evidence="6" id="KW-1133">Transmembrane helix</keyword>
<keyword evidence="4" id="KW-1015">Disulfide bond</keyword>
<name>A0A9P6DEV9_PLEER</name>
<keyword evidence="10" id="KW-1185">Reference proteome</keyword>
<protein>
    <recommendedName>
        <fullName evidence="8">CFEM domain-containing protein</fullName>
    </recommendedName>
</protein>
<organism evidence="9 10">
    <name type="scientific">Pleurotus eryngii</name>
    <name type="common">Boletus of the steppes</name>
    <dbReference type="NCBI Taxonomy" id="5323"/>
    <lineage>
        <taxon>Eukaryota</taxon>
        <taxon>Fungi</taxon>
        <taxon>Dikarya</taxon>
        <taxon>Basidiomycota</taxon>
        <taxon>Agaricomycotina</taxon>
        <taxon>Agaricomycetes</taxon>
        <taxon>Agaricomycetidae</taxon>
        <taxon>Agaricales</taxon>
        <taxon>Pleurotineae</taxon>
        <taxon>Pleurotaceae</taxon>
        <taxon>Pleurotus</taxon>
    </lineage>
</organism>
<accession>A0A9P6DEV9</accession>
<dbReference type="Proteomes" id="UP000807025">
    <property type="component" value="Unassembled WGS sequence"/>
</dbReference>
<evidence type="ECO:0000256" key="6">
    <source>
        <dbReference type="SAM" id="Phobius"/>
    </source>
</evidence>
<dbReference type="EMBL" id="MU154593">
    <property type="protein sequence ID" value="KAF9492925.1"/>
    <property type="molecule type" value="Genomic_DNA"/>
</dbReference>
<evidence type="ECO:0000256" key="1">
    <source>
        <dbReference type="ARBA" id="ARBA00004613"/>
    </source>
</evidence>
<dbReference type="PROSITE" id="PS52012">
    <property type="entry name" value="CFEM"/>
    <property type="match status" value="1"/>
</dbReference>
<feature type="compositionally biased region" description="Low complexity" evidence="5">
    <location>
        <begin position="140"/>
        <end position="170"/>
    </location>
</feature>
<keyword evidence="6" id="KW-0472">Membrane</keyword>
<dbReference type="OrthoDB" id="4505683at2759"/>
<keyword evidence="6" id="KW-0812">Transmembrane</keyword>
<evidence type="ECO:0000256" key="4">
    <source>
        <dbReference type="ARBA" id="ARBA00023157"/>
    </source>
</evidence>
<keyword evidence="3 7" id="KW-0732">Signal</keyword>
<evidence type="ECO:0000313" key="9">
    <source>
        <dbReference type="EMBL" id="KAF9492925.1"/>
    </source>
</evidence>
<comment type="subcellular location">
    <subcellularLocation>
        <location evidence="1">Secreted</location>
    </subcellularLocation>
</comment>
<reference evidence="9" key="1">
    <citation type="submission" date="2020-11" db="EMBL/GenBank/DDBJ databases">
        <authorList>
            <consortium name="DOE Joint Genome Institute"/>
            <person name="Ahrendt S."/>
            <person name="Riley R."/>
            <person name="Andreopoulos W."/>
            <person name="Labutti K."/>
            <person name="Pangilinan J."/>
            <person name="Ruiz-Duenas F.J."/>
            <person name="Barrasa J.M."/>
            <person name="Sanchez-Garcia M."/>
            <person name="Camarero S."/>
            <person name="Miyauchi S."/>
            <person name="Serrano A."/>
            <person name="Linde D."/>
            <person name="Babiker R."/>
            <person name="Drula E."/>
            <person name="Ayuso-Fernandez I."/>
            <person name="Pacheco R."/>
            <person name="Padilla G."/>
            <person name="Ferreira P."/>
            <person name="Barriuso J."/>
            <person name="Kellner H."/>
            <person name="Castanera R."/>
            <person name="Alfaro M."/>
            <person name="Ramirez L."/>
            <person name="Pisabarro A.G."/>
            <person name="Kuo A."/>
            <person name="Tritt A."/>
            <person name="Lipzen A."/>
            <person name="He G."/>
            <person name="Yan M."/>
            <person name="Ng V."/>
            <person name="Cullen D."/>
            <person name="Martin F."/>
            <person name="Rosso M.-N."/>
            <person name="Henrissat B."/>
            <person name="Hibbett D."/>
            <person name="Martinez A.T."/>
            <person name="Grigoriev I.V."/>
        </authorList>
    </citation>
    <scope>NUCLEOTIDE SEQUENCE</scope>
    <source>
        <strain evidence="9">ATCC 90797</strain>
    </source>
</reference>
<feature type="transmembrane region" description="Helical" evidence="6">
    <location>
        <begin position="187"/>
        <end position="206"/>
    </location>
</feature>
<evidence type="ECO:0000259" key="8">
    <source>
        <dbReference type="PROSITE" id="PS52012"/>
    </source>
</evidence>
<keyword evidence="2" id="KW-0964">Secreted</keyword>
<evidence type="ECO:0000256" key="5">
    <source>
        <dbReference type="SAM" id="MobiDB-lite"/>
    </source>
</evidence>
<sequence length="207" mass="19985">MFRNLLILVALIAVSVSAQESSASATGSGVAAPTSTAGIPDCVLQCSIQAGATAGCTFSDPACACSTTNEFQDAATQCLLQNCTPEEQQAALGLQDALCGAASSGAFSDSVSATGSATTEVVSSSASVTSPLPSASVVTTRLSSPSVTRPATSASTSAPATSRSGTPAPANTSNAAMGMMRVGGERAGLFGAGVAVVGALVGAVMVL</sequence>
<dbReference type="AlphaFoldDB" id="A0A9P6DEV9"/>
<evidence type="ECO:0000256" key="7">
    <source>
        <dbReference type="SAM" id="SignalP"/>
    </source>
</evidence>
<feature type="domain" description="CFEM" evidence="8">
    <location>
        <begin position="14"/>
        <end position="126"/>
    </location>
</feature>
<dbReference type="InterPro" id="IPR008427">
    <property type="entry name" value="Extracellular_membr_CFEM_dom"/>
</dbReference>
<feature type="signal peptide" evidence="7">
    <location>
        <begin position="1"/>
        <end position="18"/>
    </location>
</feature>
<evidence type="ECO:0000313" key="10">
    <source>
        <dbReference type="Proteomes" id="UP000807025"/>
    </source>
</evidence>
<proteinExistence type="predicted"/>
<comment type="caution">
    <text evidence="9">The sequence shown here is derived from an EMBL/GenBank/DDBJ whole genome shotgun (WGS) entry which is preliminary data.</text>
</comment>
<feature type="chain" id="PRO_5040359486" description="CFEM domain-containing protein" evidence="7">
    <location>
        <begin position="19"/>
        <end position="207"/>
    </location>
</feature>
<evidence type="ECO:0000256" key="2">
    <source>
        <dbReference type="ARBA" id="ARBA00022525"/>
    </source>
</evidence>
<gene>
    <name evidence="9" type="ORF">BDN71DRAFT_1450887</name>
</gene>
<feature type="region of interest" description="Disordered" evidence="5">
    <location>
        <begin position="140"/>
        <end position="173"/>
    </location>
</feature>
<dbReference type="GO" id="GO:0005576">
    <property type="term" value="C:extracellular region"/>
    <property type="evidence" value="ECO:0007669"/>
    <property type="project" value="UniProtKB-SubCell"/>
</dbReference>